<evidence type="ECO:0000259" key="10">
    <source>
        <dbReference type="Pfam" id="PF01909"/>
    </source>
</evidence>
<dbReference type="GO" id="GO:0005524">
    <property type="term" value="F:ATP binding"/>
    <property type="evidence" value="ECO:0007669"/>
    <property type="project" value="UniProtKB-KW"/>
</dbReference>
<feature type="non-terminal residue" evidence="11">
    <location>
        <position position="97"/>
    </location>
</feature>
<dbReference type="InterPro" id="IPR052038">
    <property type="entry name" value="Type-VII_TA_antitoxin"/>
</dbReference>
<evidence type="ECO:0000256" key="6">
    <source>
        <dbReference type="ARBA" id="ARBA00022741"/>
    </source>
</evidence>
<sequence length="97" mass="11665">MNFNMVENIFQILQNHKREIEQRYSVKKIGIFGSYVRDKQKETSDIDILVEFHNPTFDNFMDLVFYLEDLFGKEVDLITPNSLSPYIKPFIEKEIIW</sequence>
<keyword evidence="7" id="KW-0067">ATP-binding</keyword>
<dbReference type="AlphaFoldDB" id="X0Z8T2"/>
<dbReference type="InterPro" id="IPR002934">
    <property type="entry name" value="Polymerase_NTP_transf_dom"/>
</dbReference>
<keyword evidence="4" id="KW-0548">Nucleotidyltransferase</keyword>
<evidence type="ECO:0000256" key="3">
    <source>
        <dbReference type="ARBA" id="ARBA00022679"/>
    </source>
</evidence>
<evidence type="ECO:0000313" key="11">
    <source>
        <dbReference type="EMBL" id="GAG65584.1"/>
    </source>
</evidence>
<keyword evidence="5" id="KW-0479">Metal-binding</keyword>
<dbReference type="GO" id="GO:0016779">
    <property type="term" value="F:nucleotidyltransferase activity"/>
    <property type="evidence" value="ECO:0007669"/>
    <property type="project" value="UniProtKB-KW"/>
</dbReference>
<evidence type="ECO:0000256" key="1">
    <source>
        <dbReference type="ARBA" id="ARBA00001946"/>
    </source>
</evidence>
<protein>
    <recommendedName>
        <fullName evidence="10">Polymerase nucleotidyl transferase domain-containing protein</fullName>
    </recommendedName>
</protein>
<keyword evidence="8" id="KW-0460">Magnesium</keyword>
<feature type="domain" description="Polymerase nucleotidyl transferase" evidence="10">
    <location>
        <begin position="14"/>
        <end position="97"/>
    </location>
</feature>
<evidence type="ECO:0000256" key="2">
    <source>
        <dbReference type="ARBA" id="ARBA00022649"/>
    </source>
</evidence>
<evidence type="ECO:0000256" key="7">
    <source>
        <dbReference type="ARBA" id="ARBA00022840"/>
    </source>
</evidence>
<keyword evidence="6" id="KW-0547">Nucleotide-binding</keyword>
<evidence type="ECO:0000256" key="5">
    <source>
        <dbReference type="ARBA" id="ARBA00022723"/>
    </source>
</evidence>
<dbReference type="InterPro" id="IPR043519">
    <property type="entry name" value="NT_sf"/>
</dbReference>
<comment type="caution">
    <text evidence="11">The sequence shown here is derived from an EMBL/GenBank/DDBJ whole genome shotgun (WGS) entry which is preliminary data.</text>
</comment>
<dbReference type="GO" id="GO:0046872">
    <property type="term" value="F:metal ion binding"/>
    <property type="evidence" value="ECO:0007669"/>
    <property type="project" value="UniProtKB-KW"/>
</dbReference>
<dbReference type="Pfam" id="PF01909">
    <property type="entry name" value="NTP_transf_2"/>
    <property type="match status" value="1"/>
</dbReference>
<dbReference type="PANTHER" id="PTHR33571:SF14">
    <property type="entry name" value="PROTEIN ADENYLYLTRANSFERASE MJ0435-RELATED"/>
    <property type="match status" value="1"/>
</dbReference>
<proteinExistence type="inferred from homology"/>
<dbReference type="SUPFAM" id="SSF81301">
    <property type="entry name" value="Nucleotidyltransferase"/>
    <property type="match status" value="1"/>
</dbReference>
<keyword evidence="3" id="KW-0808">Transferase</keyword>
<dbReference type="PANTHER" id="PTHR33571">
    <property type="entry name" value="SSL8005 PROTEIN"/>
    <property type="match status" value="1"/>
</dbReference>
<organism evidence="11">
    <name type="scientific">marine sediment metagenome</name>
    <dbReference type="NCBI Taxonomy" id="412755"/>
    <lineage>
        <taxon>unclassified sequences</taxon>
        <taxon>metagenomes</taxon>
        <taxon>ecological metagenomes</taxon>
    </lineage>
</organism>
<reference evidence="11" key="1">
    <citation type="journal article" date="2014" name="Front. Microbiol.">
        <title>High frequency of phylogenetically diverse reductive dehalogenase-homologous genes in deep subseafloor sedimentary metagenomes.</title>
        <authorList>
            <person name="Kawai M."/>
            <person name="Futagami T."/>
            <person name="Toyoda A."/>
            <person name="Takaki Y."/>
            <person name="Nishi S."/>
            <person name="Hori S."/>
            <person name="Arai W."/>
            <person name="Tsubouchi T."/>
            <person name="Morono Y."/>
            <person name="Uchiyama I."/>
            <person name="Ito T."/>
            <person name="Fujiyama A."/>
            <person name="Inagaki F."/>
            <person name="Takami H."/>
        </authorList>
    </citation>
    <scope>NUCLEOTIDE SEQUENCE</scope>
    <source>
        <strain evidence="11">Expedition CK06-06</strain>
    </source>
</reference>
<comment type="cofactor">
    <cofactor evidence="1">
        <name>Mg(2+)</name>
        <dbReference type="ChEBI" id="CHEBI:18420"/>
    </cofactor>
</comment>
<name>X0Z8T2_9ZZZZ</name>
<keyword evidence="2" id="KW-1277">Toxin-antitoxin system</keyword>
<comment type="similarity">
    <text evidence="9">Belongs to the MntA antitoxin family.</text>
</comment>
<evidence type="ECO:0000256" key="4">
    <source>
        <dbReference type="ARBA" id="ARBA00022695"/>
    </source>
</evidence>
<dbReference type="CDD" id="cd05403">
    <property type="entry name" value="NT_KNTase_like"/>
    <property type="match status" value="1"/>
</dbReference>
<dbReference type="EMBL" id="BART01004052">
    <property type="protein sequence ID" value="GAG65584.1"/>
    <property type="molecule type" value="Genomic_DNA"/>
</dbReference>
<evidence type="ECO:0000256" key="8">
    <source>
        <dbReference type="ARBA" id="ARBA00022842"/>
    </source>
</evidence>
<accession>X0Z8T2</accession>
<evidence type="ECO:0000256" key="9">
    <source>
        <dbReference type="ARBA" id="ARBA00038276"/>
    </source>
</evidence>
<dbReference type="Gene3D" id="3.30.460.10">
    <property type="entry name" value="Beta Polymerase, domain 2"/>
    <property type="match status" value="1"/>
</dbReference>
<gene>
    <name evidence="11" type="ORF">S01H4_10530</name>
</gene>